<keyword evidence="2" id="KW-1185">Reference proteome</keyword>
<name>A0A9Q0S210_9DIPT</name>
<dbReference type="EMBL" id="WJQU01000002">
    <property type="protein sequence ID" value="KAJ6640645.1"/>
    <property type="molecule type" value="Genomic_DNA"/>
</dbReference>
<gene>
    <name evidence="1" type="ORF">Bhyg_05576</name>
</gene>
<proteinExistence type="predicted"/>
<sequence>MLKLPKMTSSKSVQACRINLRYDQKISDIGRFENANITLYAPKWVSEGLQILGERLEGTEFEIYDSSSTTGSSRFRLSSPLTLLELQKVARNEQSNTSGRIQLSNYPSLEGNHDEIIALKDLVRQTVIVGKDTTTHYGGFRVERRKQLNVQVYVVDLAGLQFQQAYNTGRLVVIRPDNAGIRPLDDLIFENVVGEKKKTYDQVDKDDNRFVAVQSGLWRRKVYFDTYAYRQFVANDVLLSGTALIDTVEKHSNDDRLNFKFLKYGTGFFAQDFGHIVNKFILSGVVDGLERLFCDGRVAAVIKHLEFPFYEKDDDSMQRLKLLKEKYGVEYSFSQDDALKETKAGLITATTNCADSMAVIGNEMRYGSVDAAIAENLKSKGNPFCPILNSQMDVKLVDTHIKQSLTEGDGEIISQRTELPSSQQSAKM</sequence>
<protein>
    <submittedName>
        <fullName evidence="1">Uncharacterized protein</fullName>
    </submittedName>
</protein>
<dbReference type="Proteomes" id="UP001151699">
    <property type="component" value="Chromosome B"/>
</dbReference>
<organism evidence="1 2">
    <name type="scientific">Pseudolycoriella hygida</name>
    <dbReference type="NCBI Taxonomy" id="35572"/>
    <lineage>
        <taxon>Eukaryota</taxon>
        <taxon>Metazoa</taxon>
        <taxon>Ecdysozoa</taxon>
        <taxon>Arthropoda</taxon>
        <taxon>Hexapoda</taxon>
        <taxon>Insecta</taxon>
        <taxon>Pterygota</taxon>
        <taxon>Neoptera</taxon>
        <taxon>Endopterygota</taxon>
        <taxon>Diptera</taxon>
        <taxon>Nematocera</taxon>
        <taxon>Sciaroidea</taxon>
        <taxon>Sciaridae</taxon>
        <taxon>Pseudolycoriella</taxon>
    </lineage>
</organism>
<dbReference type="OrthoDB" id="7771743at2759"/>
<reference evidence="1" key="1">
    <citation type="submission" date="2022-07" db="EMBL/GenBank/DDBJ databases">
        <authorList>
            <person name="Trinca V."/>
            <person name="Uliana J.V.C."/>
            <person name="Torres T.T."/>
            <person name="Ward R.J."/>
            <person name="Monesi N."/>
        </authorList>
    </citation>
    <scope>NUCLEOTIDE SEQUENCE</scope>
    <source>
        <strain evidence="1">HSMRA1968</strain>
        <tissue evidence="1">Whole embryos</tissue>
    </source>
</reference>
<feature type="non-terminal residue" evidence="1">
    <location>
        <position position="1"/>
    </location>
</feature>
<comment type="caution">
    <text evidence="1">The sequence shown here is derived from an EMBL/GenBank/DDBJ whole genome shotgun (WGS) entry which is preliminary data.</text>
</comment>
<evidence type="ECO:0000313" key="1">
    <source>
        <dbReference type="EMBL" id="KAJ6640645.1"/>
    </source>
</evidence>
<accession>A0A9Q0S210</accession>
<dbReference type="AlphaFoldDB" id="A0A9Q0S210"/>
<evidence type="ECO:0000313" key="2">
    <source>
        <dbReference type="Proteomes" id="UP001151699"/>
    </source>
</evidence>